<evidence type="ECO:0000313" key="8">
    <source>
        <dbReference type="EMBL" id="PPJ53447.1"/>
    </source>
</evidence>
<evidence type="ECO:0000256" key="4">
    <source>
        <dbReference type="ARBA" id="ARBA00023002"/>
    </source>
</evidence>
<keyword evidence="4" id="KW-0560">Oxidoreductase</keyword>
<dbReference type="InterPro" id="IPR036188">
    <property type="entry name" value="FAD/NAD-bd_sf"/>
</dbReference>
<dbReference type="SUPFAM" id="SSF51905">
    <property type="entry name" value="FAD/NAD(P)-binding domain"/>
    <property type="match status" value="1"/>
</dbReference>
<evidence type="ECO:0000256" key="5">
    <source>
        <dbReference type="ARBA" id="ARBA00023033"/>
    </source>
</evidence>
<feature type="region of interest" description="Disordered" evidence="6">
    <location>
        <begin position="1"/>
        <end position="22"/>
    </location>
</feature>
<dbReference type="PANTHER" id="PTHR13789">
    <property type="entry name" value="MONOOXYGENASE"/>
    <property type="match status" value="1"/>
</dbReference>
<evidence type="ECO:0000256" key="2">
    <source>
        <dbReference type="ARBA" id="ARBA00022630"/>
    </source>
</evidence>
<feature type="domain" description="FAD-binding" evidence="7">
    <location>
        <begin position="28"/>
        <end position="389"/>
    </location>
</feature>
<dbReference type="Gene3D" id="3.50.50.60">
    <property type="entry name" value="FAD/NAD(P)-binding domain"/>
    <property type="match status" value="1"/>
</dbReference>
<dbReference type="Pfam" id="PF01494">
    <property type="entry name" value="FAD_binding_3"/>
    <property type="match status" value="1"/>
</dbReference>
<keyword evidence="3" id="KW-0274">FAD</keyword>
<dbReference type="PANTHER" id="PTHR13789:SF309">
    <property type="entry name" value="PUTATIVE (AFU_ORTHOLOGUE AFUA_6G14510)-RELATED"/>
    <property type="match status" value="1"/>
</dbReference>
<keyword evidence="2" id="KW-0285">Flavoprotein</keyword>
<dbReference type="InterPro" id="IPR002938">
    <property type="entry name" value="FAD-bd"/>
</dbReference>
<dbReference type="GO" id="GO:0071949">
    <property type="term" value="F:FAD binding"/>
    <property type="evidence" value="ECO:0007669"/>
    <property type="project" value="InterPro"/>
</dbReference>
<accession>A0A2S6C136</accession>
<dbReference type="OrthoDB" id="16820at2759"/>
<dbReference type="EMBL" id="PNEN01000578">
    <property type="protein sequence ID" value="PPJ53447.1"/>
    <property type="molecule type" value="Genomic_DNA"/>
</dbReference>
<dbReference type="PRINTS" id="PR00420">
    <property type="entry name" value="RNGMNOXGNASE"/>
</dbReference>
<protein>
    <recommendedName>
        <fullName evidence="7">FAD-binding domain-containing protein</fullName>
    </recommendedName>
</protein>
<comment type="caution">
    <text evidence="8">The sequence shown here is derived from an EMBL/GenBank/DDBJ whole genome shotgun (WGS) entry which is preliminary data.</text>
</comment>
<sequence length="463" mass="52014">MSLQNFPDLTFHPARPQSLDDDEREPLRVAVIGAGLSGLAASIALAGEGHKVIVFEKQKPSQSANDDTGILLSPNAIRILQEWRLLEGVRNISSRIVAHDVRRYDNLGEKIASIDLQARKEDQHWFALRKEFFQLLRARAKDRGVRFYEGVEVLHIGTGDEVDYGRPSVSLSNGETMEADFLIGADGAGSTVRKTLFPTRKSKDLGQTMWSTVVPSSVLEDPELKHLKEKYQAGHDVLTPGPGKSVLVFPLPKRDLLTVQVMIQQSPIEQDSKQSDGWVTDLSNLKARFQDADPAISKILSTIKQAYNWQATSSAKLTSWSSSKGRVVLLGDASHSITPLGNLSSTLCLEDAATLASLLTAATPSQNLRHRITLYENLRIPRTDRIRDFAQHQIENWTFTDAEQIRVRNELWNKTAQSWWRDLHQIAEPEMMAGFASPEFQAWLNRYDVFEEARRAKRRAARL</sequence>
<evidence type="ECO:0000256" key="1">
    <source>
        <dbReference type="ARBA" id="ARBA00007992"/>
    </source>
</evidence>
<name>A0A2S6C136_9PEZI</name>
<reference evidence="9" key="1">
    <citation type="journal article" date="2017" name="bioRxiv">
        <title>Conservation of a gene cluster reveals novel cercosporin biosynthetic mechanisms and extends production to the genus Colletotrichum.</title>
        <authorList>
            <person name="de Jonge R."/>
            <person name="Ebert M.K."/>
            <person name="Huitt-Roehl C.R."/>
            <person name="Pal P."/>
            <person name="Suttle J.C."/>
            <person name="Spanner R.E."/>
            <person name="Neubauer J.D."/>
            <person name="Jurick W.M.II."/>
            <person name="Stott K.A."/>
            <person name="Secor G.A."/>
            <person name="Thomma B.P.H.J."/>
            <person name="Van de Peer Y."/>
            <person name="Townsend C.A."/>
            <person name="Bolton M.D."/>
        </authorList>
    </citation>
    <scope>NUCLEOTIDE SEQUENCE [LARGE SCALE GENOMIC DNA]</scope>
    <source>
        <strain evidence="9">CBS538.71</strain>
    </source>
</reference>
<dbReference type="Proteomes" id="UP000237631">
    <property type="component" value="Unassembled WGS sequence"/>
</dbReference>
<keyword evidence="5" id="KW-0503">Monooxygenase</keyword>
<dbReference type="GO" id="GO:0004497">
    <property type="term" value="F:monooxygenase activity"/>
    <property type="evidence" value="ECO:0007669"/>
    <property type="project" value="UniProtKB-KW"/>
</dbReference>
<comment type="similarity">
    <text evidence="1">Belongs to the paxM FAD-dependent monooxygenase family.</text>
</comment>
<organism evidence="8 9">
    <name type="scientific">Cercospora berteroae</name>
    <dbReference type="NCBI Taxonomy" id="357750"/>
    <lineage>
        <taxon>Eukaryota</taxon>
        <taxon>Fungi</taxon>
        <taxon>Dikarya</taxon>
        <taxon>Ascomycota</taxon>
        <taxon>Pezizomycotina</taxon>
        <taxon>Dothideomycetes</taxon>
        <taxon>Dothideomycetidae</taxon>
        <taxon>Mycosphaerellales</taxon>
        <taxon>Mycosphaerellaceae</taxon>
        <taxon>Cercospora</taxon>
    </lineage>
</organism>
<proteinExistence type="inferred from homology"/>
<evidence type="ECO:0000256" key="6">
    <source>
        <dbReference type="SAM" id="MobiDB-lite"/>
    </source>
</evidence>
<dbReference type="STRING" id="357750.A0A2S6C136"/>
<evidence type="ECO:0000259" key="7">
    <source>
        <dbReference type="Pfam" id="PF01494"/>
    </source>
</evidence>
<dbReference type="AlphaFoldDB" id="A0A2S6C136"/>
<evidence type="ECO:0000256" key="3">
    <source>
        <dbReference type="ARBA" id="ARBA00022827"/>
    </source>
</evidence>
<gene>
    <name evidence="8" type="ORF">CBER1_00302</name>
</gene>
<evidence type="ECO:0000313" key="9">
    <source>
        <dbReference type="Proteomes" id="UP000237631"/>
    </source>
</evidence>
<dbReference type="InterPro" id="IPR050493">
    <property type="entry name" value="FAD-dep_Monooxygenase_BioMet"/>
</dbReference>
<keyword evidence="9" id="KW-1185">Reference proteome</keyword>